<evidence type="ECO:0000256" key="9">
    <source>
        <dbReference type="ARBA" id="ARBA00022777"/>
    </source>
</evidence>
<dbReference type="Proteomes" id="UP000193380">
    <property type="component" value="Unassembled WGS sequence"/>
</dbReference>
<keyword evidence="8" id="KW-0227">DNA damage</keyword>
<dbReference type="GO" id="GO:0051493">
    <property type="term" value="P:regulation of cytoskeleton organization"/>
    <property type="evidence" value="ECO:0007669"/>
    <property type="project" value="TreeGrafter"/>
</dbReference>
<evidence type="ECO:0000256" key="6">
    <source>
        <dbReference type="ARBA" id="ARBA00022679"/>
    </source>
</evidence>
<dbReference type="STRING" id="8022.A0A060XJZ1"/>
<keyword evidence="11" id="KW-0234">DNA repair</keyword>
<sequence length="362" mass="43666">HTHTHTHTHTIVEQDLVREVYTHTHTHLLLSELSENQSTPKKEKQEWLSKQKENIQHFQAEEEANLLRRQRQYLELECRRFKRRILIARHNVEQDLAREELNKRQTQKDLEHAMLLRHHESMQELEFRHLGTIQKMRAELIRTQHQTELTNQLEYNKRRERELRRKHVMEVRQQPKSLKVRNTQTLAHTHTHTHTYTYFTVPHSLPQSKELQIKKQFQDTCKIQTRQYKALRNHLLESTPKADHKAVLKRLKEEQTRKLAILAEQYDHSINNMLSTQALRLDEAQEGECQVLRMQLQQELELLNAYQSKIKMQTEAQHDRERKDLEQRVSLRRALLEHKIEEEMLTSVWSVSGPCWSARPER</sequence>
<evidence type="ECO:0000256" key="3">
    <source>
        <dbReference type="ARBA" id="ARBA00012513"/>
    </source>
</evidence>
<dbReference type="PANTHER" id="PTHR47167">
    <property type="entry name" value="SERINE/THREONINE-PROTEIN KINASE TAO1-LIKE PROTEIN"/>
    <property type="match status" value="1"/>
</dbReference>
<evidence type="ECO:0000256" key="2">
    <source>
        <dbReference type="ARBA" id="ARBA00008874"/>
    </source>
</evidence>
<comment type="subcellular location">
    <subcellularLocation>
        <location evidence="1">Cytoplasm</location>
    </subcellularLocation>
</comment>
<keyword evidence="9" id="KW-0418">Kinase</keyword>
<evidence type="ECO:0000256" key="4">
    <source>
        <dbReference type="ARBA" id="ARBA00022490"/>
    </source>
</evidence>
<dbReference type="PANTHER" id="PTHR47167:SF8">
    <property type="entry name" value="SERINE_THREONINE-PROTEIN KINASE TAO1"/>
    <property type="match status" value="1"/>
</dbReference>
<comment type="catalytic activity">
    <reaction evidence="13">
        <text>L-seryl-[protein] + ATP = O-phospho-L-seryl-[protein] + ADP + H(+)</text>
        <dbReference type="Rhea" id="RHEA:17989"/>
        <dbReference type="Rhea" id="RHEA-COMP:9863"/>
        <dbReference type="Rhea" id="RHEA-COMP:11604"/>
        <dbReference type="ChEBI" id="CHEBI:15378"/>
        <dbReference type="ChEBI" id="CHEBI:29999"/>
        <dbReference type="ChEBI" id="CHEBI:30616"/>
        <dbReference type="ChEBI" id="CHEBI:83421"/>
        <dbReference type="ChEBI" id="CHEBI:456216"/>
        <dbReference type="EC" id="2.7.11.1"/>
    </reaction>
</comment>
<evidence type="ECO:0000256" key="13">
    <source>
        <dbReference type="ARBA" id="ARBA00048679"/>
    </source>
</evidence>
<dbReference type="GO" id="GO:0006281">
    <property type="term" value="P:DNA repair"/>
    <property type="evidence" value="ECO:0007669"/>
    <property type="project" value="UniProtKB-KW"/>
</dbReference>
<evidence type="ECO:0000256" key="5">
    <source>
        <dbReference type="ARBA" id="ARBA00022527"/>
    </source>
</evidence>
<dbReference type="AlphaFoldDB" id="A0A060XJZ1"/>
<evidence type="ECO:0000256" key="12">
    <source>
        <dbReference type="ARBA" id="ARBA00047899"/>
    </source>
</evidence>
<dbReference type="GO" id="GO:0005737">
    <property type="term" value="C:cytoplasm"/>
    <property type="evidence" value="ECO:0007669"/>
    <property type="project" value="UniProtKB-SubCell"/>
</dbReference>
<dbReference type="EC" id="2.7.11.1" evidence="3"/>
<keyword evidence="10" id="KW-0067">ATP-binding</keyword>
<evidence type="ECO:0000256" key="11">
    <source>
        <dbReference type="ARBA" id="ARBA00023204"/>
    </source>
</evidence>
<name>A0A060XJZ1_ONCMY</name>
<accession>A0A060XJZ1</accession>
<evidence type="ECO:0000256" key="10">
    <source>
        <dbReference type="ARBA" id="ARBA00022840"/>
    </source>
</evidence>
<gene>
    <name evidence="14" type="ORF">GSONMT00029417001</name>
</gene>
<organism evidence="14 15">
    <name type="scientific">Oncorhynchus mykiss</name>
    <name type="common">Rainbow trout</name>
    <name type="synonym">Salmo gairdneri</name>
    <dbReference type="NCBI Taxonomy" id="8022"/>
    <lineage>
        <taxon>Eukaryota</taxon>
        <taxon>Metazoa</taxon>
        <taxon>Chordata</taxon>
        <taxon>Craniata</taxon>
        <taxon>Vertebrata</taxon>
        <taxon>Euteleostomi</taxon>
        <taxon>Actinopterygii</taxon>
        <taxon>Neopterygii</taxon>
        <taxon>Teleostei</taxon>
        <taxon>Protacanthopterygii</taxon>
        <taxon>Salmoniformes</taxon>
        <taxon>Salmonidae</taxon>
        <taxon>Salmoninae</taxon>
        <taxon>Oncorhynchus</taxon>
    </lineage>
</organism>
<protein>
    <recommendedName>
        <fullName evidence="3">non-specific serine/threonine protein kinase</fullName>
        <ecNumber evidence="3">2.7.11.1</ecNumber>
    </recommendedName>
</protein>
<reference evidence="14" key="1">
    <citation type="journal article" date="2014" name="Nat. Commun.">
        <title>The rainbow trout genome provides novel insights into evolution after whole-genome duplication in vertebrates.</title>
        <authorList>
            <person name="Berthelot C."/>
            <person name="Brunet F."/>
            <person name="Chalopin D."/>
            <person name="Juanchich A."/>
            <person name="Bernard M."/>
            <person name="Noel B."/>
            <person name="Bento P."/>
            <person name="Da Silva C."/>
            <person name="Labadie K."/>
            <person name="Alberti A."/>
            <person name="Aury J.M."/>
            <person name="Louis A."/>
            <person name="Dehais P."/>
            <person name="Bardou P."/>
            <person name="Montfort J."/>
            <person name="Klopp C."/>
            <person name="Cabau C."/>
            <person name="Gaspin C."/>
            <person name="Thorgaard G.H."/>
            <person name="Boussaha M."/>
            <person name="Quillet E."/>
            <person name="Guyomard R."/>
            <person name="Galiana D."/>
            <person name="Bobe J."/>
            <person name="Volff J.N."/>
            <person name="Genet C."/>
            <person name="Wincker P."/>
            <person name="Jaillon O."/>
            <person name="Roest Crollius H."/>
            <person name="Guiguen Y."/>
        </authorList>
    </citation>
    <scope>NUCLEOTIDE SEQUENCE [LARGE SCALE GENOMIC DNA]</scope>
</reference>
<reference evidence="14" key="2">
    <citation type="submission" date="2014-03" db="EMBL/GenBank/DDBJ databases">
        <authorList>
            <person name="Genoscope - CEA"/>
        </authorList>
    </citation>
    <scope>NUCLEOTIDE SEQUENCE</scope>
</reference>
<proteinExistence type="inferred from homology"/>
<keyword evidence="4" id="KW-0963">Cytoplasm</keyword>
<evidence type="ECO:0000313" key="14">
    <source>
        <dbReference type="EMBL" id="CDQ79751.1"/>
    </source>
</evidence>
<keyword evidence="7" id="KW-0547">Nucleotide-binding</keyword>
<comment type="similarity">
    <text evidence="2">Belongs to the protein kinase superfamily. STE Ser/Thr protein kinase family. STE20 subfamily.</text>
</comment>
<feature type="non-terminal residue" evidence="14">
    <location>
        <position position="1"/>
    </location>
</feature>
<keyword evidence="6" id="KW-0808">Transferase</keyword>
<evidence type="ECO:0000313" key="15">
    <source>
        <dbReference type="Proteomes" id="UP000193380"/>
    </source>
</evidence>
<evidence type="ECO:0000256" key="8">
    <source>
        <dbReference type="ARBA" id="ARBA00022763"/>
    </source>
</evidence>
<evidence type="ECO:0000256" key="1">
    <source>
        <dbReference type="ARBA" id="ARBA00004496"/>
    </source>
</evidence>
<comment type="catalytic activity">
    <reaction evidence="12">
        <text>L-threonyl-[protein] + ATP = O-phospho-L-threonyl-[protein] + ADP + H(+)</text>
        <dbReference type="Rhea" id="RHEA:46608"/>
        <dbReference type="Rhea" id="RHEA-COMP:11060"/>
        <dbReference type="Rhea" id="RHEA-COMP:11605"/>
        <dbReference type="ChEBI" id="CHEBI:15378"/>
        <dbReference type="ChEBI" id="CHEBI:30013"/>
        <dbReference type="ChEBI" id="CHEBI:30616"/>
        <dbReference type="ChEBI" id="CHEBI:61977"/>
        <dbReference type="ChEBI" id="CHEBI:456216"/>
        <dbReference type="EC" id="2.7.11.1"/>
    </reaction>
</comment>
<keyword evidence="5" id="KW-0723">Serine/threonine-protein kinase</keyword>
<dbReference type="GO" id="GO:0004674">
    <property type="term" value="F:protein serine/threonine kinase activity"/>
    <property type="evidence" value="ECO:0007669"/>
    <property type="project" value="UniProtKB-KW"/>
</dbReference>
<evidence type="ECO:0000256" key="7">
    <source>
        <dbReference type="ARBA" id="ARBA00022741"/>
    </source>
</evidence>
<dbReference type="EMBL" id="FR905496">
    <property type="protein sequence ID" value="CDQ79751.1"/>
    <property type="molecule type" value="Genomic_DNA"/>
</dbReference>
<dbReference type="InterPro" id="IPR051234">
    <property type="entry name" value="TAO_STE20_kinase"/>
</dbReference>
<dbReference type="GO" id="GO:0005524">
    <property type="term" value="F:ATP binding"/>
    <property type="evidence" value="ECO:0007669"/>
    <property type="project" value="UniProtKB-KW"/>
</dbReference>
<dbReference type="PaxDb" id="8022-A0A060XJZ1"/>